<dbReference type="Gene3D" id="1.10.150.400">
    <property type="match status" value="1"/>
</dbReference>
<dbReference type="InterPro" id="IPR036412">
    <property type="entry name" value="HAD-like_sf"/>
</dbReference>
<keyword evidence="2" id="KW-0479">Metal-binding</keyword>
<dbReference type="EMBL" id="PGXC01000014">
    <property type="protein sequence ID" value="PKK89624.1"/>
    <property type="molecule type" value="Genomic_DNA"/>
</dbReference>
<dbReference type="PANTHER" id="PTHR46470:SF2">
    <property type="entry name" value="GLYCERALDEHYDE 3-PHOSPHATE PHOSPHATASE"/>
    <property type="match status" value="1"/>
</dbReference>
<protein>
    <recommendedName>
        <fullName evidence="7">HAD family hydrolase</fullName>
    </recommendedName>
</protein>
<evidence type="ECO:0000256" key="4">
    <source>
        <dbReference type="ARBA" id="ARBA00022842"/>
    </source>
</evidence>
<evidence type="ECO:0000256" key="2">
    <source>
        <dbReference type="ARBA" id="ARBA00022723"/>
    </source>
</evidence>
<dbReference type="GO" id="GO:0016791">
    <property type="term" value="F:phosphatase activity"/>
    <property type="evidence" value="ECO:0007669"/>
    <property type="project" value="TreeGrafter"/>
</dbReference>
<proteinExistence type="predicted"/>
<dbReference type="GO" id="GO:0044281">
    <property type="term" value="P:small molecule metabolic process"/>
    <property type="evidence" value="ECO:0007669"/>
    <property type="project" value="UniProtKB-ARBA"/>
</dbReference>
<dbReference type="PANTHER" id="PTHR46470">
    <property type="entry name" value="N-ACYLNEURAMINATE-9-PHOSPHATASE"/>
    <property type="match status" value="1"/>
</dbReference>
<evidence type="ECO:0000256" key="1">
    <source>
        <dbReference type="ARBA" id="ARBA00001946"/>
    </source>
</evidence>
<organism evidence="5 6">
    <name type="scientific">Candidatus Wallbacteria bacterium HGW-Wallbacteria-1</name>
    <dbReference type="NCBI Taxonomy" id="2013854"/>
    <lineage>
        <taxon>Bacteria</taxon>
        <taxon>Candidatus Walliibacteriota</taxon>
    </lineage>
</organism>
<dbReference type="InterPro" id="IPR006439">
    <property type="entry name" value="HAD-SF_hydro_IA"/>
</dbReference>
<sequence length="271" mass="30822">MVNIIWRCEMTVNSLMNTRPVRAVTFDFWSTLYHDNERELFDRRCQIVIEMARINGVEPDFSELERAFEHSFLLFREEWLKNHRTLDSRELLLAIARQLQIIPDEESLGLAVSLMEEATLQKPPKPMEKALETLQALKEMVPDIRFAVISDTGFTPGRTLRKIMESDGLDGFFRHMTFSDELRASKPSSKAFGTTLEALSVSADETIHVGDIEMTDIRGALDAGMTAVLFTGGKMRVFASSDAHYIIPSLDLLMEIIARRNGLLKGDFAIY</sequence>
<name>A0A2N1PMP3_9BACT</name>
<dbReference type="InterPro" id="IPR023214">
    <property type="entry name" value="HAD_sf"/>
</dbReference>
<evidence type="ECO:0000256" key="3">
    <source>
        <dbReference type="ARBA" id="ARBA00022801"/>
    </source>
</evidence>
<dbReference type="SUPFAM" id="SSF56784">
    <property type="entry name" value="HAD-like"/>
    <property type="match status" value="1"/>
</dbReference>
<dbReference type="Proteomes" id="UP000233256">
    <property type="component" value="Unassembled WGS sequence"/>
</dbReference>
<dbReference type="Pfam" id="PF00702">
    <property type="entry name" value="Hydrolase"/>
    <property type="match status" value="1"/>
</dbReference>
<comment type="cofactor">
    <cofactor evidence="1">
        <name>Mg(2+)</name>
        <dbReference type="ChEBI" id="CHEBI:18420"/>
    </cofactor>
</comment>
<keyword evidence="4" id="KW-0460">Magnesium</keyword>
<keyword evidence="3" id="KW-0378">Hydrolase</keyword>
<evidence type="ECO:0000313" key="5">
    <source>
        <dbReference type="EMBL" id="PKK89624.1"/>
    </source>
</evidence>
<dbReference type="AlphaFoldDB" id="A0A2N1PMP3"/>
<dbReference type="SFLD" id="SFLDS00003">
    <property type="entry name" value="Haloacid_Dehalogenase"/>
    <property type="match status" value="1"/>
</dbReference>
<evidence type="ECO:0008006" key="7">
    <source>
        <dbReference type="Google" id="ProtNLM"/>
    </source>
</evidence>
<accession>A0A2N1PMP3</accession>
<dbReference type="GO" id="GO:0046872">
    <property type="term" value="F:metal ion binding"/>
    <property type="evidence" value="ECO:0007669"/>
    <property type="project" value="UniProtKB-KW"/>
</dbReference>
<gene>
    <name evidence="5" type="ORF">CVV64_13175</name>
</gene>
<comment type="caution">
    <text evidence="5">The sequence shown here is derived from an EMBL/GenBank/DDBJ whole genome shotgun (WGS) entry which is preliminary data.</text>
</comment>
<dbReference type="Gene3D" id="3.40.50.1000">
    <property type="entry name" value="HAD superfamily/HAD-like"/>
    <property type="match status" value="1"/>
</dbReference>
<dbReference type="InterPro" id="IPR051400">
    <property type="entry name" value="HAD-like_hydrolase"/>
</dbReference>
<evidence type="ECO:0000313" key="6">
    <source>
        <dbReference type="Proteomes" id="UP000233256"/>
    </source>
</evidence>
<dbReference type="NCBIfam" id="TIGR01549">
    <property type="entry name" value="HAD-SF-IA-v1"/>
    <property type="match status" value="1"/>
</dbReference>
<dbReference type="SFLD" id="SFLDG01129">
    <property type="entry name" value="C1.5:_HAD__Beta-PGM__Phosphata"/>
    <property type="match status" value="1"/>
</dbReference>
<reference evidence="5 6" key="1">
    <citation type="journal article" date="2017" name="ISME J.">
        <title>Potential for microbial H2 and metal transformations associated with novel bacteria and archaea in deep terrestrial subsurface sediments.</title>
        <authorList>
            <person name="Hernsdorf A.W."/>
            <person name="Amano Y."/>
            <person name="Miyakawa K."/>
            <person name="Ise K."/>
            <person name="Suzuki Y."/>
            <person name="Anantharaman K."/>
            <person name="Probst A."/>
            <person name="Burstein D."/>
            <person name="Thomas B.C."/>
            <person name="Banfield J.F."/>
        </authorList>
    </citation>
    <scope>NUCLEOTIDE SEQUENCE [LARGE SCALE GENOMIC DNA]</scope>
    <source>
        <strain evidence="5">HGW-Wallbacteria-1</strain>
    </source>
</reference>